<sequence length="477" mass="51446">MAEGEPSYIDYETFLDPDFSAASFANSLVVATNNATDTPLDLSTPLSRVLFDLQEIDTHIHTLTSKSALPLLTHTRDQTAAAGKILKESEEQIASVSQGYERLQREVLRKWETADETRVAAEKSLATARLARAVARCITLSRQLEGQLPEITGRGAGGSGDGTNSPNPSREDYRALERAASTIVGLRRMFSASEPGEEGHGLDRVKVVRTLRGELMIPAENMVKGRAQQAITRFSMSTIATGGTGSQAQSGYKQAREARARLVSAVTILYVLSPVPKQLQSPSDFQPELLLSALQGYMNAAILSSLNALSRAITTPPILERTLNEVAAKCQDIFALEAILGNIRAPAHPLLPAVSASDSTDKGSSSNNSNLVQPLHAALDTTSLPSYFWRSLASSLAMRAQEILTRGGVAARTLRAGKDHLKREVRECVLRGSQLPTSILGAERRLGSETGTTNERTWEREAAVMVGAVTMTNVPDR</sequence>
<proteinExistence type="predicted"/>
<dbReference type="Proteomes" id="UP000234254">
    <property type="component" value="Unassembled WGS sequence"/>
</dbReference>
<evidence type="ECO:0000256" key="2">
    <source>
        <dbReference type="ARBA" id="ARBA00020974"/>
    </source>
</evidence>
<keyword evidence="4" id="KW-0472">Membrane</keyword>
<dbReference type="RefSeq" id="XP_024696832.1">
    <property type="nucleotide sequence ID" value="XM_024836331.1"/>
</dbReference>
<evidence type="ECO:0000256" key="4">
    <source>
        <dbReference type="ARBA" id="ARBA00023136"/>
    </source>
</evidence>
<protein>
    <recommendedName>
        <fullName evidence="2">Conserved oligomeric Golgi complex subunit 5</fullName>
    </recommendedName>
</protein>
<comment type="caution">
    <text evidence="8">The sequence shown here is derived from an EMBL/GenBank/DDBJ whole genome shotgun (WGS) entry which is preliminary data.</text>
</comment>
<feature type="domain" description="Conserved oligomeric Golgi complex subunit 5 helical" evidence="7">
    <location>
        <begin position="227"/>
        <end position="428"/>
    </location>
</feature>
<organism evidence="8 9">
    <name type="scientific">Aspergillus campestris (strain IBT 28561)</name>
    <dbReference type="NCBI Taxonomy" id="1392248"/>
    <lineage>
        <taxon>Eukaryota</taxon>
        <taxon>Fungi</taxon>
        <taxon>Dikarya</taxon>
        <taxon>Ascomycota</taxon>
        <taxon>Pezizomycotina</taxon>
        <taxon>Eurotiomycetes</taxon>
        <taxon>Eurotiomycetidae</taxon>
        <taxon>Eurotiales</taxon>
        <taxon>Aspergillaceae</taxon>
        <taxon>Aspergillus</taxon>
        <taxon>Aspergillus subgen. Circumdati</taxon>
    </lineage>
</organism>
<dbReference type="GO" id="GO:0000139">
    <property type="term" value="C:Golgi membrane"/>
    <property type="evidence" value="ECO:0007669"/>
    <property type="project" value="UniProtKB-SubCell"/>
</dbReference>
<dbReference type="PANTHER" id="PTHR13228:SF3">
    <property type="entry name" value="CONSERVED OLIGOMERIC GOLGI COMPLEX SUBUNIT 5"/>
    <property type="match status" value="1"/>
</dbReference>
<dbReference type="EMBL" id="MSFM01000001">
    <property type="protein sequence ID" value="PKY08238.1"/>
    <property type="molecule type" value="Genomic_DNA"/>
</dbReference>
<dbReference type="OrthoDB" id="18786at2759"/>
<dbReference type="Pfam" id="PF10392">
    <property type="entry name" value="COG5_N"/>
    <property type="match status" value="1"/>
</dbReference>
<evidence type="ECO:0000313" key="9">
    <source>
        <dbReference type="Proteomes" id="UP000234254"/>
    </source>
</evidence>
<gene>
    <name evidence="8" type="ORF">P168DRAFT_286384</name>
</gene>
<dbReference type="Pfam" id="PF20649">
    <property type="entry name" value="COG5_C"/>
    <property type="match status" value="1"/>
</dbReference>
<keyword evidence="3" id="KW-0333">Golgi apparatus</keyword>
<dbReference type="AlphaFoldDB" id="A0A2I1DED1"/>
<comment type="subcellular location">
    <subcellularLocation>
        <location evidence="1">Golgi apparatus membrane</location>
        <topology evidence="1">Peripheral membrane protein</topology>
    </subcellularLocation>
</comment>
<feature type="domain" description="Conserved oligomeric Golgi complex subunit 5 N-terminal" evidence="6">
    <location>
        <begin position="12"/>
        <end position="144"/>
    </location>
</feature>
<accession>A0A2I1DED1</accession>
<evidence type="ECO:0000256" key="1">
    <source>
        <dbReference type="ARBA" id="ARBA00004395"/>
    </source>
</evidence>
<keyword evidence="9" id="KW-1185">Reference proteome</keyword>
<dbReference type="GO" id="GO:0017119">
    <property type="term" value="C:Golgi transport complex"/>
    <property type="evidence" value="ECO:0007669"/>
    <property type="project" value="InterPro"/>
</dbReference>
<evidence type="ECO:0000313" key="8">
    <source>
        <dbReference type="EMBL" id="PKY08238.1"/>
    </source>
</evidence>
<dbReference type="PANTHER" id="PTHR13228">
    <property type="entry name" value="CONSERVED OLIGOMERIC GOLGI COMPLEX COMPONENT 5"/>
    <property type="match status" value="1"/>
</dbReference>
<dbReference type="GO" id="GO:0006891">
    <property type="term" value="P:intra-Golgi vesicle-mediated transport"/>
    <property type="evidence" value="ECO:0007669"/>
    <property type="project" value="InterPro"/>
</dbReference>
<reference evidence="8" key="1">
    <citation type="submission" date="2016-12" db="EMBL/GenBank/DDBJ databases">
        <title>The genomes of Aspergillus section Nigri reveals drivers in fungal speciation.</title>
        <authorList>
            <consortium name="DOE Joint Genome Institute"/>
            <person name="Vesth T.C."/>
            <person name="Nybo J."/>
            <person name="Theobald S."/>
            <person name="Brandl J."/>
            <person name="Frisvad J.C."/>
            <person name="Nielsen K.F."/>
            <person name="Lyhne E.K."/>
            <person name="Kogle M.E."/>
            <person name="Kuo A."/>
            <person name="Riley R."/>
            <person name="Clum A."/>
            <person name="Nolan M."/>
            <person name="Lipzen A."/>
            <person name="Salamov A."/>
            <person name="Henrissat B."/>
            <person name="Wiebenga A."/>
            <person name="De vries R.P."/>
            <person name="Grigoriev I.V."/>
            <person name="Mortensen U.H."/>
            <person name="Andersen M.R."/>
            <person name="Baker S.E."/>
        </authorList>
    </citation>
    <scope>NUCLEOTIDE SEQUENCE</scope>
    <source>
        <strain evidence="8">IBT 28561</strain>
    </source>
</reference>
<evidence type="ECO:0000259" key="7">
    <source>
        <dbReference type="Pfam" id="PF20649"/>
    </source>
</evidence>
<evidence type="ECO:0000256" key="3">
    <source>
        <dbReference type="ARBA" id="ARBA00023034"/>
    </source>
</evidence>
<dbReference type="GeneID" id="36543855"/>
<dbReference type="VEuPathDB" id="FungiDB:P168DRAFT_286384"/>
<feature type="region of interest" description="Disordered" evidence="5">
    <location>
        <begin position="149"/>
        <end position="172"/>
    </location>
</feature>
<evidence type="ECO:0000256" key="5">
    <source>
        <dbReference type="SAM" id="MobiDB-lite"/>
    </source>
</evidence>
<name>A0A2I1DED1_ASPC2</name>
<dbReference type="InterPro" id="IPR049176">
    <property type="entry name" value="COG5_N"/>
</dbReference>
<evidence type="ECO:0000259" key="6">
    <source>
        <dbReference type="Pfam" id="PF10392"/>
    </source>
</evidence>
<dbReference type="InterPro" id="IPR048485">
    <property type="entry name" value="COG5_helical"/>
</dbReference>
<dbReference type="InterPro" id="IPR019465">
    <property type="entry name" value="Cog5"/>
</dbReference>